<dbReference type="Proteomes" id="UP000027986">
    <property type="component" value="Chromosome"/>
</dbReference>
<feature type="compositionally biased region" description="Basic residues" evidence="3">
    <location>
        <begin position="1"/>
        <end position="10"/>
    </location>
</feature>
<proteinExistence type="inferred from homology"/>
<evidence type="ECO:0000256" key="3">
    <source>
        <dbReference type="SAM" id="MobiDB-lite"/>
    </source>
</evidence>
<feature type="compositionally biased region" description="Basic and acidic residues" evidence="3">
    <location>
        <begin position="170"/>
        <end position="179"/>
    </location>
</feature>
<dbReference type="PANTHER" id="PTHR37313:SF1">
    <property type="entry name" value="UPF0749 PROTEIN RV1823"/>
    <property type="match status" value="1"/>
</dbReference>
<dbReference type="eggNOG" id="COG3879">
    <property type="taxonomic scope" value="Bacteria"/>
</dbReference>
<dbReference type="EMBL" id="CP008889">
    <property type="protein sequence ID" value="AIF40732.1"/>
    <property type="molecule type" value="Genomic_DNA"/>
</dbReference>
<gene>
    <name evidence="5" type="ORF">HX89_07035</name>
</gene>
<keyword evidence="2" id="KW-0175">Coiled coil</keyword>
<organism evidence="5 6">
    <name type="scientific">Dermacoccus nishinomiyaensis</name>
    <dbReference type="NCBI Taxonomy" id="1274"/>
    <lineage>
        <taxon>Bacteria</taxon>
        <taxon>Bacillati</taxon>
        <taxon>Actinomycetota</taxon>
        <taxon>Actinomycetes</taxon>
        <taxon>Micrococcales</taxon>
        <taxon>Dermacoccaceae</taxon>
        <taxon>Dermacoccus</taxon>
    </lineage>
</organism>
<keyword evidence="4" id="KW-1133">Transmembrane helix</keyword>
<evidence type="ECO:0000313" key="6">
    <source>
        <dbReference type="Proteomes" id="UP000027986"/>
    </source>
</evidence>
<dbReference type="OrthoDB" id="3218134at2"/>
<comment type="similarity">
    <text evidence="1">Belongs to the UPF0749 family.</text>
</comment>
<dbReference type="Gene3D" id="3.30.70.1880">
    <property type="entry name" value="Protein of unknown function DUF881"/>
    <property type="match status" value="1"/>
</dbReference>
<dbReference type="Pfam" id="PF05949">
    <property type="entry name" value="DUF881"/>
    <property type="match status" value="1"/>
</dbReference>
<dbReference type="GeneID" id="41840913"/>
<dbReference type="AlphaFoldDB" id="A0A075JHI0"/>
<keyword evidence="4" id="KW-0472">Membrane</keyword>
<keyword evidence="6" id="KW-1185">Reference proteome</keyword>
<feature type="coiled-coil region" evidence="2">
    <location>
        <begin position="102"/>
        <end position="129"/>
    </location>
</feature>
<evidence type="ECO:0008006" key="7">
    <source>
        <dbReference type="Google" id="ProtNLM"/>
    </source>
</evidence>
<feature type="region of interest" description="Disordered" evidence="3">
    <location>
        <begin position="1"/>
        <end position="20"/>
    </location>
</feature>
<dbReference type="InterPro" id="IPR010273">
    <property type="entry name" value="DUF881"/>
</dbReference>
<evidence type="ECO:0000256" key="1">
    <source>
        <dbReference type="ARBA" id="ARBA00009108"/>
    </source>
</evidence>
<feature type="region of interest" description="Disordered" evidence="3">
    <location>
        <begin position="157"/>
        <end position="187"/>
    </location>
</feature>
<protein>
    <recommendedName>
        <fullName evidence="7">DUF881 domain-containing protein</fullName>
    </recommendedName>
</protein>
<sequence>MTRLHWRRHERPGAAPREVEVRDPAASMALIFDAMRHPIDPSYADSAARREAQGAPARSWRRSPLLIISLLLIGLMVGAAAHALRVPRAVAQDRHAQLVDQIETKQSDNDDASAELTRLRDDVASAQKGALDRQSQAGLKKTLDDATRTAGLAEVRGPGVVMTVSNPDTKGADSADSDPRTGNAADAVTSTDLQQLVNGWWRAGATGIAINGQRVTSMTAIRFAGSAVLVNFRPLAPPYEISVMGPDDMQKTFTGSFADQYAASLRKSGFGVTSNASNDVDLPALDSVHVTHARIVP</sequence>
<accession>A0A075JHI0</accession>
<evidence type="ECO:0000256" key="4">
    <source>
        <dbReference type="SAM" id="Phobius"/>
    </source>
</evidence>
<reference evidence="5 6" key="1">
    <citation type="submission" date="2014-07" db="EMBL/GenBank/DDBJ databases">
        <title>Genome Sequencing of Dermacoccus nishinomiyaensis.</title>
        <authorList>
            <person name="Hong K.W."/>
            <person name="Chan K.G."/>
        </authorList>
    </citation>
    <scope>NUCLEOTIDE SEQUENCE [LARGE SCALE GENOMIC DNA]</scope>
    <source>
        <strain evidence="5 6">M25</strain>
    </source>
</reference>
<dbReference type="HOGENOM" id="CLU_040273_1_0_11"/>
<name>A0A075JHI0_9MICO</name>
<keyword evidence="4" id="KW-0812">Transmembrane</keyword>
<dbReference type="KEGG" id="dni:HX89_07035"/>
<dbReference type="PANTHER" id="PTHR37313">
    <property type="entry name" value="UPF0749 PROTEIN RV1825"/>
    <property type="match status" value="1"/>
</dbReference>
<evidence type="ECO:0000313" key="5">
    <source>
        <dbReference type="EMBL" id="AIF40732.1"/>
    </source>
</evidence>
<dbReference type="RefSeq" id="WP_038568011.1">
    <property type="nucleotide sequence ID" value="NZ_CP008889.1"/>
</dbReference>
<feature type="transmembrane region" description="Helical" evidence="4">
    <location>
        <begin position="65"/>
        <end position="84"/>
    </location>
</feature>
<evidence type="ECO:0000256" key="2">
    <source>
        <dbReference type="SAM" id="Coils"/>
    </source>
</evidence>
<dbReference type="GO" id="GO:0005886">
    <property type="term" value="C:plasma membrane"/>
    <property type="evidence" value="ECO:0007669"/>
    <property type="project" value="TreeGrafter"/>
</dbReference>